<evidence type="ECO:0000313" key="2">
    <source>
        <dbReference type="EMBL" id="TQV78488.1"/>
    </source>
</evidence>
<name>A0A545TMT4_9PROT</name>
<accession>A0A545TMT4</accession>
<protein>
    <submittedName>
        <fullName evidence="2">Uncharacterized protein</fullName>
    </submittedName>
</protein>
<gene>
    <name evidence="2" type="ORF">FKG95_18170</name>
</gene>
<feature type="transmembrane region" description="Helical" evidence="1">
    <location>
        <begin position="7"/>
        <end position="25"/>
    </location>
</feature>
<organism evidence="2 3">
    <name type="scientific">Denitrobaculum tricleocarpae</name>
    <dbReference type="NCBI Taxonomy" id="2591009"/>
    <lineage>
        <taxon>Bacteria</taxon>
        <taxon>Pseudomonadati</taxon>
        <taxon>Pseudomonadota</taxon>
        <taxon>Alphaproteobacteria</taxon>
        <taxon>Rhodospirillales</taxon>
        <taxon>Rhodospirillaceae</taxon>
        <taxon>Denitrobaculum</taxon>
    </lineage>
</organism>
<dbReference type="Proteomes" id="UP000315252">
    <property type="component" value="Unassembled WGS sequence"/>
</dbReference>
<feature type="transmembrane region" description="Helical" evidence="1">
    <location>
        <begin position="96"/>
        <end position="117"/>
    </location>
</feature>
<keyword evidence="1" id="KW-0812">Transmembrane</keyword>
<feature type="transmembrane region" description="Helical" evidence="1">
    <location>
        <begin position="37"/>
        <end position="56"/>
    </location>
</feature>
<sequence length="119" mass="12909">MKLSSYATYVIVPLHLISGCLFGLLPNSPYDSAYYSLYSAIVLLLVLTVVVYGMLVHYLRPGVALIWIQCGIASMVAAVPAYALEFSDPWHLLMYPLVQGASLLACLLVGNAVALMARN</sequence>
<dbReference type="AlphaFoldDB" id="A0A545TMT4"/>
<evidence type="ECO:0000256" key="1">
    <source>
        <dbReference type="SAM" id="Phobius"/>
    </source>
</evidence>
<keyword evidence="3" id="KW-1185">Reference proteome</keyword>
<dbReference type="PROSITE" id="PS51257">
    <property type="entry name" value="PROKAR_LIPOPROTEIN"/>
    <property type="match status" value="1"/>
</dbReference>
<reference evidence="2 3" key="1">
    <citation type="submission" date="2019-06" db="EMBL/GenBank/DDBJ databases">
        <title>Whole genome sequence for Rhodospirillaceae sp. R148.</title>
        <authorList>
            <person name="Wang G."/>
        </authorList>
    </citation>
    <scope>NUCLEOTIDE SEQUENCE [LARGE SCALE GENOMIC DNA]</scope>
    <source>
        <strain evidence="2 3">R148</strain>
    </source>
</reference>
<proteinExistence type="predicted"/>
<feature type="transmembrane region" description="Helical" evidence="1">
    <location>
        <begin position="63"/>
        <end position="84"/>
    </location>
</feature>
<comment type="caution">
    <text evidence="2">The sequence shown here is derived from an EMBL/GenBank/DDBJ whole genome shotgun (WGS) entry which is preliminary data.</text>
</comment>
<evidence type="ECO:0000313" key="3">
    <source>
        <dbReference type="Proteomes" id="UP000315252"/>
    </source>
</evidence>
<dbReference type="EMBL" id="VHSH01000006">
    <property type="protein sequence ID" value="TQV78488.1"/>
    <property type="molecule type" value="Genomic_DNA"/>
</dbReference>
<keyword evidence="1" id="KW-0472">Membrane</keyword>
<keyword evidence="1" id="KW-1133">Transmembrane helix</keyword>
<dbReference type="RefSeq" id="WP_142897821.1">
    <property type="nucleotide sequence ID" value="NZ_ML660057.1"/>
</dbReference>